<dbReference type="PANTHER" id="PTHR11941">
    <property type="entry name" value="ENOYL-COA HYDRATASE-RELATED"/>
    <property type="match status" value="1"/>
</dbReference>
<dbReference type="InterPro" id="IPR029045">
    <property type="entry name" value="ClpP/crotonase-like_dom_sf"/>
</dbReference>
<organism evidence="2 3">
    <name type="scientific">Parahaliea maris</name>
    <dbReference type="NCBI Taxonomy" id="2716870"/>
    <lineage>
        <taxon>Bacteria</taxon>
        <taxon>Pseudomonadati</taxon>
        <taxon>Pseudomonadota</taxon>
        <taxon>Gammaproteobacteria</taxon>
        <taxon>Cellvibrionales</taxon>
        <taxon>Halieaceae</taxon>
        <taxon>Parahaliea</taxon>
    </lineage>
</organism>
<gene>
    <name evidence="2" type="ORF">FV139_05175</name>
</gene>
<name>A0A5C9A7T9_9GAMM</name>
<dbReference type="GO" id="GO:0003824">
    <property type="term" value="F:catalytic activity"/>
    <property type="evidence" value="ECO:0007669"/>
    <property type="project" value="UniProtKB-ARBA"/>
</dbReference>
<sequence length="232" mass="24853">MSDLIQFTENNSHSLIVMDDGKANALSFAMFEALNAALDRAEQAGKAVVLAGRAGKFSAGFDLSVMVNMDEGTIKLLREGAELSRRLLTFPLPVVLTVSGHALAMGALLCLSADYRIGAQGGFKIGLNEVAIGMTLPWFGIELARGRLTTTHFDSAVGLARIYDPESAVTAGYLDEVVAAEDLLSRATELADSLAGLNLEAHCKTKARTREDLLARFETALERDFERGEAMG</sequence>
<protein>
    <submittedName>
        <fullName evidence="2">Crotonase/enoyl-CoA hydratase family protein</fullName>
    </submittedName>
</protein>
<dbReference type="Pfam" id="PF00378">
    <property type="entry name" value="ECH_1"/>
    <property type="match status" value="1"/>
</dbReference>
<comment type="caution">
    <text evidence="2">The sequence shown here is derived from an EMBL/GenBank/DDBJ whole genome shotgun (WGS) entry which is preliminary data.</text>
</comment>
<dbReference type="EMBL" id="VRZA01000002">
    <property type="protein sequence ID" value="TXS95291.1"/>
    <property type="molecule type" value="Genomic_DNA"/>
</dbReference>
<dbReference type="AlphaFoldDB" id="A0A5C9A7T9"/>
<reference evidence="2 3" key="1">
    <citation type="submission" date="2019-08" db="EMBL/GenBank/DDBJ databases">
        <title>Parahaliea maris sp. nov., isolated from the surface seawater.</title>
        <authorList>
            <person name="Liu Y."/>
        </authorList>
    </citation>
    <scope>NUCLEOTIDE SEQUENCE [LARGE SCALE GENOMIC DNA]</scope>
    <source>
        <strain evidence="2 3">HSLHS9</strain>
    </source>
</reference>
<dbReference type="CDD" id="cd06558">
    <property type="entry name" value="crotonase-like"/>
    <property type="match status" value="1"/>
</dbReference>
<proteinExistence type="inferred from homology"/>
<dbReference type="NCBIfam" id="NF004858">
    <property type="entry name" value="PRK06213.1"/>
    <property type="match status" value="1"/>
</dbReference>
<evidence type="ECO:0000313" key="2">
    <source>
        <dbReference type="EMBL" id="TXS95291.1"/>
    </source>
</evidence>
<accession>A0A5C9A7T9</accession>
<dbReference type="Proteomes" id="UP000321039">
    <property type="component" value="Unassembled WGS sequence"/>
</dbReference>
<dbReference type="PANTHER" id="PTHR11941:SF54">
    <property type="entry name" value="ENOYL-COA HYDRATASE, MITOCHONDRIAL"/>
    <property type="match status" value="1"/>
</dbReference>
<dbReference type="RefSeq" id="WP_148067202.1">
    <property type="nucleotide sequence ID" value="NZ_VRZA01000002.1"/>
</dbReference>
<comment type="similarity">
    <text evidence="1">Belongs to the enoyl-CoA hydratase/isomerase family.</text>
</comment>
<dbReference type="InterPro" id="IPR001753">
    <property type="entry name" value="Enoyl-CoA_hydra/iso"/>
</dbReference>
<dbReference type="Gene3D" id="3.90.226.10">
    <property type="entry name" value="2-enoyl-CoA Hydratase, Chain A, domain 1"/>
    <property type="match status" value="1"/>
</dbReference>
<keyword evidence="3" id="KW-1185">Reference proteome</keyword>
<evidence type="ECO:0000313" key="3">
    <source>
        <dbReference type="Proteomes" id="UP000321039"/>
    </source>
</evidence>
<evidence type="ECO:0000256" key="1">
    <source>
        <dbReference type="ARBA" id="ARBA00005254"/>
    </source>
</evidence>
<dbReference type="GO" id="GO:0006635">
    <property type="term" value="P:fatty acid beta-oxidation"/>
    <property type="evidence" value="ECO:0007669"/>
    <property type="project" value="TreeGrafter"/>
</dbReference>
<dbReference type="SUPFAM" id="SSF52096">
    <property type="entry name" value="ClpP/crotonase"/>
    <property type="match status" value="1"/>
</dbReference>